<sequence>MSFPGIQRSTLQAIGGTPLVRLDHVVPEGAAQVLLKLEGGNPTGSYKDRMALALIEGAERRGVLRPGQRVVEYTGGSTGSSLAFVCAVKGYPLTLVTSDAFAPEKTRTMRAFGAEVIVVPGEGGQVTPDLFARMRQEAHGIVEREGAFWADQFHNTDAHAGYTGLGREILRQTESGGASVDVFCAAVGTAGMISGVSAVLRQAGSRARIVALEPSSSPVLTVGTAGPHRVEGIATGIVPPLLTADVLDEARTVDEAEARRMALRLAREEGILAGTSSALNVVGAIGLARELGAGHTVVTVAPDTGLKYLTGDLFEG</sequence>
<evidence type="ECO:0000259" key="3">
    <source>
        <dbReference type="Pfam" id="PF00291"/>
    </source>
</evidence>
<dbReference type="GO" id="GO:1901605">
    <property type="term" value="P:alpha-amino acid metabolic process"/>
    <property type="evidence" value="ECO:0007669"/>
    <property type="project" value="UniProtKB-ARBA"/>
</dbReference>
<evidence type="ECO:0000313" key="5">
    <source>
        <dbReference type="Proteomes" id="UP000215483"/>
    </source>
</evidence>
<name>A0A233RQZ2_STRDA</name>
<accession>A0A233RQZ2</accession>
<dbReference type="InterPro" id="IPR050214">
    <property type="entry name" value="Cys_Synth/Cystath_Beta-Synth"/>
</dbReference>
<keyword evidence="5" id="KW-1185">Reference proteome</keyword>
<dbReference type="Pfam" id="PF00291">
    <property type="entry name" value="PALP"/>
    <property type="match status" value="1"/>
</dbReference>
<organism evidence="4 5">
    <name type="scientific">Streptomyces diastatochromogenes</name>
    <dbReference type="NCBI Taxonomy" id="42236"/>
    <lineage>
        <taxon>Bacteria</taxon>
        <taxon>Bacillati</taxon>
        <taxon>Actinomycetota</taxon>
        <taxon>Actinomycetes</taxon>
        <taxon>Kitasatosporales</taxon>
        <taxon>Streptomycetaceae</taxon>
        <taxon>Streptomyces</taxon>
    </lineage>
</organism>
<dbReference type="EMBL" id="MCGQ01000110">
    <property type="protein sequence ID" value="OXY85816.1"/>
    <property type="molecule type" value="Genomic_DNA"/>
</dbReference>
<dbReference type="Gene3D" id="3.40.50.1100">
    <property type="match status" value="2"/>
</dbReference>
<gene>
    <name evidence="4" type="ORF">BEK98_45405</name>
</gene>
<dbReference type="RefSeq" id="WP_208643431.1">
    <property type="nucleotide sequence ID" value="NZ_MCGQ01000110.1"/>
</dbReference>
<protein>
    <submittedName>
        <fullName evidence="4">Cysteine synthase</fullName>
    </submittedName>
</protein>
<proteinExistence type="predicted"/>
<keyword evidence="2" id="KW-0663">Pyridoxal phosphate</keyword>
<dbReference type="PANTHER" id="PTHR10314">
    <property type="entry name" value="CYSTATHIONINE BETA-SYNTHASE"/>
    <property type="match status" value="1"/>
</dbReference>
<evidence type="ECO:0000256" key="2">
    <source>
        <dbReference type="ARBA" id="ARBA00022898"/>
    </source>
</evidence>
<dbReference type="InterPro" id="IPR036052">
    <property type="entry name" value="TrpB-like_PALP_sf"/>
</dbReference>
<evidence type="ECO:0000313" key="4">
    <source>
        <dbReference type="EMBL" id="OXY85816.1"/>
    </source>
</evidence>
<comment type="caution">
    <text evidence="4">The sequence shown here is derived from an EMBL/GenBank/DDBJ whole genome shotgun (WGS) entry which is preliminary data.</text>
</comment>
<feature type="domain" description="Tryptophan synthase beta chain-like PALP" evidence="3">
    <location>
        <begin position="12"/>
        <end position="303"/>
    </location>
</feature>
<evidence type="ECO:0000256" key="1">
    <source>
        <dbReference type="ARBA" id="ARBA00001933"/>
    </source>
</evidence>
<dbReference type="InterPro" id="IPR001926">
    <property type="entry name" value="TrpB-like_PALP"/>
</dbReference>
<dbReference type="CDD" id="cd01561">
    <property type="entry name" value="CBS_like"/>
    <property type="match status" value="1"/>
</dbReference>
<dbReference type="AlphaFoldDB" id="A0A233RQZ2"/>
<dbReference type="Proteomes" id="UP000215483">
    <property type="component" value="Unassembled WGS sequence"/>
</dbReference>
<reference evidence="4 5" key="1">
    <citation type="submission" date="2016-07" db="EMBL/GenBank/DDBJ databases">
        <title>Draft genome of Streptomyces diastatochromogenes.</title>
        <authorList>
            <person name="Podduturi R."/>
            <person name="Lukassen M.B."/>
            <person name="Clausen N."/>
            <person name="Nielsen J.L."/>
            <person name="Jorgensen N.O."/>
        </authorList>
    </citation>
    <scope>NUCLEOTIDE SEQUENCE [LARGE SCALE GENOMIC DNA]</scope>
    <source>
        <strain evidence="4 5">DSM 40608</strain>
    </source>
</reference>
<dbReference type="SUPFAM" id="SSF53686">
    <property type="entry name" value="Tryptophan synthase beta subunit-like PLP-dependent enzymes"/>
    <property type="match status" value="1"/>
</dbReference>
<comment type="cofactor">
    <cofactor evidence="1">
        <name>pyridoxal 5'-phosphate</name>
        <dbReference type="ChEBI" id="CHEBI:597326"/>
    </cofactor>
</comment>